<reference evidence="1 2" key="1">
    <citation type="submission" date="2024-04" db="EMBL/GenBank/DDBJ databases">
        <title>Tritrichomonas musculus Genome.</title>
        <authorList>
            <person name="Alves-Ferreira E."/>
            <person name="Grigg M."/>
            <person name="Lorenzi H."/>
            <person name="Galac M."/>
        </authorList>
    </citation>
    <scope>NUCLEOTIDE SEQUENCE [LARGE SCALE GENOMIC DNA]</scope>
    <source>
        <strain evidence="1 2">EAF2021</strain>
    </source>
</reference>
<accession>A0ABR2H1S9</accession>
<evidence type="ECO:0000313" key="2">
    <source>
        <dbReference type="Proteomes" id="UP001470230"/>
    </source>
</evidence>
<dbReference type="PANTHER" id="PTHR24159">
    <property type="match status" value="1"/>
</dbReference>
<proteinExistence type="predicted"/>
<dbReference type="Proteomes" id="UP001470230">
    <property type="component" value="Unassembled WGS sequence"/>
</dbReference>
<evidence type="ECO:0008006" key="3">
    <source>
        <dbReference type="Google" id="ProtNLM"/>
    </source>
</evidence>
<comment type="caution">
    <text evidence="1">The sequence shown here is derived from an EMBL/GenBank/DDBJ whole genome shotgun (WGS) entry which is preliminary data.</text>
</comment>
<sequence length="206" mass="24095">MIPILTENEKKERNDNAVDFITYISRANVDLNSEIKESIFETNSLLKEKKVSLIKYSAFFGSIKIFNFLKIKGVELSSSLWIYAIHGGNADIIHCLEENHVEPKDKTFGECLEEAIKCHQNNVAEYIENNLFDLNAEEVKFFEEDEIKFKKNSIAYGIHYNNFVFIPENITTNQFSFYYFCEYDYLKLVKLYVNYGLVDLTKSVIR</sequence>
<organism evidence="1 2">
    <name type="scientific">Tritrichomonas musculus</name>
    <dbReference type="NCBI Taxonomy" id="1915356"/>
    <lineage>
        <taxon>Eukaryota</taxon>
        <taxon>Metamonada</taxon>
        <taxon>Parabasalia</taxon>
        <taxon>Tritrichomonadida</taxon>
        <taxon>Tritrichomonadidae</taxon>
        <taxon>Tritrichomonas</taxon>
    </lineage>
</organism>
<name>A0ABR2H1S9_9EUKA</name>
<dbReference type="EMBL" id="JAPFFF010000051">
    <property type="protein sequence ID" value="KAK8839450.1"/>
    <property type="molecule type" value="Genomic_DNA"/>
</dbReference>
<dbReference type="PANTHER" id="PTHR24159:SF5">
    <property type="entry name" value="ANK_REP_REGION DOMAIN-CONTAINING PROTEIN"/>
    <property type="match status" value="1"/>
</dbReference>
<keyword evidence="2" id="KW-1185">Reference proteome</keyword>
<dbReference type="InterPro" id="IPR036770">
    <property type="entry name" value="Ankyrin_rpt-contain_sf"/>
</dbReference>
<dbReference type="SUPFAM" id="SSF48403">
    <property type="entry name" value="Ankyrin repeat"/>
    <property type="match status" value="1"/>
</dbReference>
<gene>
    <name evidence="1" type="ORF">M9Y10_031804</name>
</gene>
<evidence type="ECO:0000313" key="1">
    <source>
        <dbReference type="EMBL" id="KAK8839450.1"/>
    </source>
</evidence>
<protein>
    <recommendedName>
        <fullName evidence="3">DUF3447 domain-containing protein</fullName>
    </recommendedName>
</protein>